<feature type="signal peptide" evidence="6">
    <location>
        <begin position="1"/>
        <end position="23"/>
    </location>
</feature>
<dbReference type="PIRSF" id="PIRSF000027">
    <property type="entry name" value="Cytc_c_prime"/>
    <property type="match status" value="1"/>
</dbReference>
<keyword evidence="6" id="KW-0732">Signal</keyword>
<keyword evidence="2" id="KW-0349">Heme</keyword>
<evidence type="ECO:0000256" key="3">
    <source>
        <dbReference type="ARBA" id="ARBA00022723"/>
    </source>
</evidence>
<dbReference type="InterPro" id="IPR002321">
    <property type="entry name" value="Cyt_c_II"/>
</dbReference>
<comment type="caution">
    <text evidence="7">The sequence shown here is derived from an EMBL/GenBank/DDBJ whole genome shotgun (WGS) entry which is preliminary data.</text>
</comment>
<keyword evidence="5" id="KW-0408">Iron</keyword>
<keyword evidence="1" id="KW-0813">Transport</keyword>
<sequence length="158" mass="16362">MFSKARISVAAAALVAMTGVGFAASHAQSEFAREIAARQSQMKIYEFNLLVLGAMAKGDAPYDVEAATLAANNLVAANSIWMPSAWPKGSDNASADGTRALPAIWDNFPDVGAKAQGVKQALAEMQTAAGTDIDAIRDALGKVGAACTACHKSYRAAE</sequence>
<dbReference type="InterPro" id="IPR010980">
    <property type="entry name" value="Cyt_c/b562"/>
</dbReference>
<accession>A0ABT2WNQ7</accession>
<evidence type="ECO:0000313" key="8">
    <source>
        <dbReference type="Proteomes" id="UP001321014"/>
    </source>
</evidence>
<keyword evidence="3" id="KW-0479">Metal-binding</keyword>
<evidence type="ECO:0000256" key="2">
    <source>
        <dbReference type="ARBA" id="ARBA00022617"/>
    </source>
</evidence>
<dbReference type="EMBL" id="JAOVQN010000005">
    <property type="protein sequence ID" value="MCU9837531.1"/>
    <property type="molecule type" value="Genomic_DNA"/>
</dbReference>
<dbReference type="RefSeq" id="WP_263387652.1">
    <property type="nucleotide sequence ID" value="NZ_JAOVQN010000005.1"/>
</dbReference>
<gene>
    <name evidence="7" type="ORF">OEZ49_07110</name>
</gene>
<evidence type="ECO:0000256" key="4">
    <source>
        <dbReference type="ARBA" id="ARBA00022982"/>
    </source>
</evidence>
<dbReference type="PRINTS" id="PR00608">
    <property type="entry name" value="CYTCHROMECII"/>
</dbReference>
<dbReference type="Proteomes" id="UP001321014">
    <property type="component" value="Unassembled WGS sequence"/>
</dbReference>
<evidence type="ECO:0000313" key="7">
    <source>
        <dbReference type="EMBL" id="MCU9837531.1"/>
    </source>
</evidence>
<dbReference type="Gene3D" id="1.20.120.10">
    <property type="entry name" value="Cytochrome c/b562"/>
    <property type="match status" value="1"/>
</dbReference>
<name>A0ABT2WNQ7_9RHOB</name>
<feature type="chain" id="PRO_5045446708" evidence="6">
    <location>
        <begin position="24"/>
        <end position="158"/>
    </location>
</feature>
<organism evidence="7 8">
    <name type="scientific">Ruegeria marisflavi</name>
    <dbReference type="NCBI Taxonomy" id="2984152"/>
    <lineage>
        <taxon>Bacteria</taxon>
        <taxon>Pseudomonadati</taxon>
        <taxon>Pseudomonadota</taxon>
        <taxon>Alphaproteobacteria</taxon>
        <taxon>Rhodobacterales</taxon>
        <taxon>Roseobacteraceae</taxon>
        <taxon>Ruegeria</taxon>
    </lineage>
</organism>
<dbReference type="SUPFAM" id="SSF47175">
    <property type="entry name" value="Cytochromes"/>
    <property type="match status" value="1"/>
</dbReference>
<dbReference type="InterPro" id="IPR012127">
    <property type="entry name" value="Cyt_c_prime"/>
</dbReference>
<evidence type="ECO:0000256" key="6">
    <source>
        <dbReference type="SAM" id="SignalP"/>
    </source>
</evidence>
<evidence type="ECO:0000256" key="5">
    <source>
        <dbReference type="ARBA" id="ARBA00023004"/>
    </source>
</evidence>
<dbReference type="InterPro" id="IPR015984">
    <property type="entry name" value="Cyt_c_prime_subgr"/>
</dbReference>
<protein>
    <submittedName>
        <fullName evidence="7">Cytochrome c</fullName>
    </submittedName>
</protein>
<dbReference type="PROSITE" id="PS51009">
    <property type="entry name" value="CYTCII"/>
    <property type="match status" value="1"/>
</dbReference>
<evidence type="ECO:0000256" key="1">
    <source>
        <dbReference type="ARBA" id="ARBA00022448"/>
    </source>
</evidence>
<proteinExistence type="predicted"/>
<reference evidence="7 8" key="1">
    <citation type="submission" date="2022-10" db="EMBL/GenBank/DDBJ databases">
        <title>Ruegeria sp. nov., isolated from ocean surface water.</title>
        <authorList>
            <person name="He W."/>
            <person name="Wang L."/>
            <person name="Zhang D.-F."/>
        </authorList>
    </citation>
    <scope>NUCLEOTIDE SEQUENCE [LARGE SCALE GENOMIC DNA]</scope>
    <source>
        <strain evidence="7 8">WL0004</strain>
    </source>
</reference>
<dbReference type="Pfam" id="PF01322">
    <property type="entry name" value="Cytochrom_C_2"/>
    <property type="match status" value="1"/>
</dbReference>
<keyword evidence="8" id="KW-1185">Reference proteome</keyword>
<keyword evidence="4" id="KW-0249">Electron transport</keyword>